<evidence type="ECO:0000313" key="2">
    <source>
        <dbReference type="Proteomes" id="UP001235939"/>
    </source>
</evidence>
<keyword evidence="2" id="KW-1185">Reference proteome</keyword>
<gene>
    <name evidence="1" type="ORF">LAZ67_3003260</name>
</gene>
<accession>A0ABY6K9E9</accession>
<proteinExistence type="predicted"/>
<dbReference type="Proteomes" id="UP001235939">
    <property type="component" value="Chromosome 03"/>
</dbReference>
<name>A0ABY6K9E9_9ARAC</name>
<sequence>MHRPGIEPGPPAWQASILATEPPMLIRNGHIWVFIPFTKANVNNVVWGCRLRIALDVVHSPLYIMFLFLKGKHAGKRARNISVLYERGFGVVKFRHSEFSLEDGVRSGRFSKKDLLEEAIAKYQPFFSTKELSKNEEKKNTVPNHLKKFDYINRSDVWGSAYST</sequence>
<organism evidence="1 2">
    <name type="scientific">Cordylochernes scorpioides</name>
    <dbReference type="NCBI Taxonomy" id="51811"/>
    <lineage>
        <taxon>Eukaryota</taxon>
        <taxon>Metazoa</taxon>
        <taxon>Ecdysozoa</taxon>
        <taxon>Arthropoda</taxon>
        <taxon>Chelicerata</taxon>
        <taxon>Arachnida</taxon>
        <taxon>Pseudoscorpiones</taxon>
        <taxon>Cheliferoidea</taxon>
        <taxon>Chernetidae</taxon>
        <taxon>Cordylochernes</taxon>
    </lineage>
</organism>
<protein>
    <submittedName>
        <fullName evidence="1">SETMAR</fullName>
    </submittedName>
</protein>
<reference evidence="1 2" key="1">
    <citation type="submission" date="2022-01" db="EMBL/GenBank/DDBJ databases">
        <title>A chromosomal length assembly of Cordylochernes scorpioides.</title>
        <authorList>
            <person name="Zeh D."/>
            <person name="Zeh J."/>
        </authorList>
    </citation>
    <scope>NUCLEOTIDE SEQUENCE [LARGE SCALE GENOMIC DNA]</scope>
    <source>
        <strain evidence="1">IN4F17</strain>
        <tissue evidence="1">Whole Body</tissue>
    </source>
</reference>
<dbReference type="EMBL" id="CP092865">
    <property type="protein sequence ID" value="UYV65137.1"/>
    <property type="molecule type" value="Genomic_DNA"/>
</dbReference>
<evidence type="ECO:0000313" key="1">
    <source>
        <dbReference type="EMBL" id="UYV65137.1"/>
    </source>
</evidence>